<feature type="binding site" evidence="6">
    <location>
        <position position="82"/>
    </location>
    <ligand>
        <name>Zn(2+)</name>
        <dbReference type="ChEBI" id="CHEBI:29105"/>
    </ligand>
</feature>
<organism evidence="8 9">
    <name type="scientific">Bombilactobacillus apium</name>
    <dbReference type="NCBI Taxonomy" id="2675299"/>
    <lineage>
        <taxon>Bacteria</taxon>
        <taxon>Bacillati</taxon>
        <taxon>Bacillota</taxon>
        <taxon>Bacilli</taxon>
        <taxon>Lactobacillales</taxon>
        <taxon>Lactobacillaceae</taxon>
        <taxon>Bombilactobacillus</taxon>
    </lineage>
</organism>
<dbReference type="InterPro" id="IPR005744">
    <property type="entry name" value="Hy-lIII"/>
</dbReference>
<comment type="caution">
    <text evidence="8">The sequence shown here is derived from an EMBL/GenBank/DDBJ whole genome shotgun (WGS) entry which is preliminary data.</text>
</comment>
<feature type="transmembrane region" description="Helical" evidence="7">
    <location>
        <begin position="64"/>
        <end position="87"/>
    </location>
</feature>
<comment type="subcellular location">
    <subcellularLocation>
        <location evidence="1">Endomembrane system</location>
        <topology evidence="1">Multi-pass membrane protein</topology>
    </subcellularLocation>
</comment>
<protein>
    <submittedName>
        <fullName evidence="8">Hemolysin III family protein</fullName>
    </submittedName>
</protein>
<keyword evidence="5 7" id="KW-0472">Membrane</keyword>
<keyword evidence="6" id="KW-0479">Metal-binding</keyword>
<sequence>MRRSYTVKLLESPRQVSKIYRLTNEIFSAVTHGIGVVLAVIGAVLLIIKACTHGSLQASELSSYLIYSFTLFFLYLCSTLYHSLYFTRAQHVFQILDHSSIFLLIAGTYTPFCVLGIPQPLNWWLLGTIWAITIGGIIYKIFNVGHHPVIDTSLYVIMGWMVVVAMKPLHQALGDTGIALLFWGGVAFTAGALLYIMRGIKYIHVIWHLFVMLGTGLMFFAVYFYL</sequence>
<feature type="transmembrane region" description="Helical" evidence="7">
    <location>
        <begin position="205"/>
        <end position="225"/>
    </location>
</feature>
<evidence type="ECO:0000313" key="8">
    <source>
        <dbReference type="EMBL" id="NVY95765.1"/>
    </source>
</evidence>
<dbReference type="PANTHER" id="PTHR20855">
    <property type="entry name" value="ADIPOR/PROGESTIN RECEPTOR-RELATED"/>
    <property type="match status" value="1"/>
</dbReference>
<keyword evidence="6" id="KW-0862">Zinc</keyword>
<feature type="transmembrane region" description="Helical" evidence="7">
    <location>
        <begin position="26"/>
        <end position="48"/>
    </location>
</feature>
<evidence type="ECO:0000256" key="2">
    <source>
        <dbReference type="ARBA" id="ARBA00008488"/>
    </source>
</evidence>
<dbReference type="InterPro" id="IPR004254">
    <property type="entry name" value="AdipoR/HlyIII-related"/>
</dbReference>
<proteinExistence type="inferred from homology"/>
<feature type="transmembrane region" description="Helical" evidence="7">
    <location>
        <begin position="99"/>
        <end position="117"/>
    </location>
</feature>
<keyword evidence="4 7" id="KW-1133">Transmembrane helix</keyword>
<gene>
    <name evidence="8" type="ORF">HU830_00885</name>
</gene>
<dbReference type="Pfam" id="PF03006">
    <property type="entry name" value="HlyIII"/>
    <property type="match status" value="1"/>
</dbReference>
<evidence type="ECO:0000256" key="4">
    <source>
        <dbReference type="ARBA" id="ARBA00022989"/>
    </source>
</evidence>
<reference evidence="8 9" key="1">
    <citation type="submission" date="2020-06" db="EMBL/GenBank/DDBJ databases">
        <authorList>
            <person name="Kang J."/>
        </authorList>
    </citation>
    <scope>NUCLEOTIDE SEQUENCE [LARGE SCALE GENOMIC DNA]</scope>
    <source>
        <strain evidence="8 9">DCY120</strain>
    </source>
</reference>
<dbReference type="GO" id="GO:0140911">
    <property type="term" value="F:pore-forming activity"/>
    <property type="evidence" value="ECO:0007669"/>
    <property type="project" value="InterPro"/>
</dbReference>
<evidence type="ECO:0000256" key="7">
    <source>
        <dbReference type="SAM" id="Phobius"/>
    </source>
</evidence>
<dbReference type="GO" id="GO:0012505">
    <property type="term" value="C:endomembrane system"/>
    <property type="evidence" value="ECO:0007669"/>
    <property type="project" value="UniProtKB-SubCell"/>
</dbReference>
<accession>A0A850R5E5</accession>
<evidence type="ECO:0000256" key="5">
    <source>
        <dbReference type="ARBA" id="ARBA00023136"/>
    </source>
</evidence>
<evidence type="ECO:0000256" key="3">
    <source>
        <dbReference type="ARBA" id="ARBA00022692"/>
    </source>
</evidence>
<feature type="binding site" evidence="6">
    <location>
        <position position="208"/>
    </location>
    <ligand>
        <name>Zn(2+)</name>
        <dbReference type="ChEBI" id="CHEBI:29105"/>
    </ligand>
</feature>
<feature type="transmembrane region" description="Helical" evidence="7">
    <location>
        <begin position="123"/>
        <end position="142"/>
    </location>
</feature>
<dbReference type="GO" id="GO:0046872">
    <property type="term" value="F:metal ion binding"/>
    <property type="evidence" value="ECO:0007669"/>
    <property type="project" value="UniProtKB-KW"/>
</dbReference>
<dbReference type="EMBL" id="JABZEC010000001">
    <property type="protein sequence ID" value="NVY95765.1"/>
    <property type="molecule type" value="Genomic_DNA"/>
</dbReference>
<keyword evidence="9" id="KW-1185">Reference proteome</keyword>
<evidence type="ECO:0000256" key="1">
    <source>
        <dbReference type="ARBA" id="ARBA00004127"/>
    </source>
</evidence>
<dbReference type="Proteomes" id="UP000563523">
    <property type="component" value="Unassembled WGS sequence"/>
</dbReference>
<dbReference type="PANTHER" id="PTHR20855:SF129">
    <property type="entry name" value="HEMOLYSIN-3 HOMOLOG"/>
    <property type="match status" value="1"/>
</dbReference>
<name>A0A850R5E5_9LACO</name>
<feature type="binding site" evidence="6">
    <location>
        <position position="204"/>
    </location>
    <ligand>
        <name>Zn(2+)</name>
        <dbReference type="ChEBI" id="CHEBI:29105"/>
    </ligand>
</feature>
<dbReference type="AlphaFoldDB" id="A0A850R5E5"/>
<feature type="transmembrane region" description="Helical" evidence="7">
    <location>
        <begin position="149"/>
        <end position="166"/>
    </location>
</feature>
<keyword evidence="3 7" id="KW-0812">Transmembrane</keyword>
<feature type="transmembrane region" description="Helical" evidence="7">
    <location>
        <begin position="178"/>
        <end position="196"/>
    </location>
</feature>
<dbReference type="GO" id="GO:0016020">
    <property type="term" value="C:membrane"/>
    <property type="evidence" value="ECO:0007669"/>
    <property type="project" value="InterPro"/>
</dbReference>
<evidence type="ECO:0000256" key="6">
    <source>
        <dbReference type="PIRSR" id="PIRSR604254-1"/>
    </source>
</evidence>
<evidence type="ECO:0000313" key="9">
    <source>
        <dbReference type="Proteomes" id="UP000563523"/>
    </source>
</evidence>
<comment type="similarity">
    <text evidence="2">Belongs to the UPF0073 (Hly-III) family.</text>
</comment>
<dbReference type="NCBIfam" id="TIGR01065">
    <property type="entry name" value="hlyIII"/>
    <property type="match status" value="1"/>
</dbReference>